<dbReference type="PROSITE" id="PS50110">
    <property type="entry name" value="RESPONSE_REGULATORY"/>
    <property type="match status" value="1"/>
</dbReference>
<organism evidence="5 6">
    <name type="scientific">Natranaerobius thermophilus (strain ATCC BAA-1301 / DSM 18059 / JW/NM-WN-LF)</name>
    <dbReference type="NCBI Taxonomy" id="457570"/>
    <lineage>
        <taxon>Bacteria</taxon>
        <taxon>Bacillati</taxon>
        <taxon>Bacillota</taxon>
        <taxon>Clostridia</taxon>
        <taxon>Natranaerobiales</taxon>
        <taxon>Natranaerobiaceae</taxon>
        <taxon>Natranaerobius</taxon>
    </lineage>
</organism>
<dbReference type="STRING" id="457570.Nther_2621"/>
<reference evidence="5 6" key="1">
    <citation type="submission" date="2008-04" db="EMBL/GenBank/DDBJ databases">
        <title>Complete sequence of chromosome of Natranaerobius thermophilus JW/NM-WN-LF.</title>
        <authorList>
            <consortium name="US DOE Joint Genome Institute"/>
            <person name="Copeland A."/>
            <person name="Lucas S."/>
            <person name="Lapidus A."/>
            <person name="Glavina del Rio T."/>
            <person name="Dalin E."/>
            <person name="Tice H."/>
            <person name="Bruce D."/>
            <person name="Goodwin L."/>
            <person name="Pitluck S."/>
            <person name="Chertkov O."/>
            <person name="Brettin T."/>
            <person name="Detter J.C."/>
            <person name="Han C."/>
            <person name="Kuske C.R."/>
            <person name="Schmutz J."/>
            <person name="Larimer F."/>
            <person name="Land M."/>
            <person name="Hauser L."/>
            <person name="Kyrpides N."/>
            <person name="Lykidis A."/>
            <person name="Mesbah N.M."/>
            <person name="Wiegel J."/>
        </authorList>
    </citation>
    <scope>NUCLEOTIDE SEQUENCE [LARGE SCALE GENOMIC DNA]</scope>
    <source>
        <strain evidence="6">ATCC BAA-1301 / DSM 18059 / JW/NM-WN-LF</strain>
    </source>
</reference>
<dbReference type="GO" id="GO:0000160">
    <property type="term" value="P:phosphorelay signal transduction system"/>
    <property type="evidence" value="ECO:0007669"/>
    <property type="project" value="InterPro"/>
</dbReference>
<dbReference type="Pfam" id="PF00072">
    <property type="entry name" value="Response_reg"/>
    <property type="match status" value="1"/>
</dbReference>
<evidence type="ECO:0000313" key="5">
    <source>
        <dbReference type="EMBL" id="ACB86177.1"/>
    </source>
</evidence>
<gene>
    <name evidence="5" type="ordered locus">Nther_2621</name>
</gene>
<evidence type="ECO:0000256" key="2">
    <source>
        <dbReference type="ARBA" id="ARBA00024867"/>
    </source>
</evidence>
<evidence type="ECO:0000313" key="6">
    <source>
        <dbReference type="Proteomes" id="UP000001683"/>
    </source>
</evidence>
<keyword evidence="6" id="KW-1185">Reference proteome</keyword>
<name>B2A269_NATTJ</name>
<proteinExistence type="predicted"/>
<protein>
    <recommendedName>
        <fullName evidence="1">Stage 0 sporulation protein A homolog</fullName>
    </recommendedName>
</protein>
<feature type="modified residue" description="4-aspartylphosphate" evidence="3">
    <location>
        <position position="55"/>
    </location>
</feature>
<dbReference type="InterPro" id="IPR011006">
    <property type="entry name" value="CheY-like_superfamily"/>
</dbReference>
<dbReference type="Proteomes" id="UP000001683">
    <property type="component" value="Chromosome"/>
</dbReference>
<feature type="domain" description="Response regulatory" evidence="4">
    <location>
        <begin position="4"/>
        <end position="122"/>
    </location>
</feature>
<dbReference type="HOGENOM" id="CLU_1925333_0_0_9"/>
<evidence type="ECO:0000256" key="3">
    <source>
        <dbReference type="PROSITE-ProRule" id="PRU00169"/>
    </source>
</evidence>
<reference evidence="5 6" key="2">
    <citation type="journal article" date="2011" name="J. Bacteriol.">
        <title>Complete genome sequence of the anaerobic, halophilic alkalithermophile Natranaerobius thermophilus JW/NM-WN-LF.</title>
        <authorList>
            <person name="Zhao B."/>
            <person name="Mesbah N.M."/>
            <person name="Dalin E."/>
            <person name="Goodwin L."/>
            <person name="Nolan M."/>
            <person name="Pitluck S."/>
            <person name="Chertkov O."/>
            <person name="Brettin T.S."/>
            <person name="Han J."/>
            <person name="Larimer F.W."/>
            <person name="Land M.L."/>
            <person name="Hauser L."/>
            <person name="Kyrpides N."/>
            <person name="Wiegel J."/>
        </authorList>
    </citation>
    <scope>NUCLEOTIDE SEQUENCE [LARGE SCALE GENOMIC DNA]</scope>
    <source>
        <strain evidence="6">ATCC BAA-1301 / DSM 18059 / JW/NM-WN-LF</strain>
    </source>
</reference>
<comment type="function">
    <text evidence="2">May play the central regulatory role in sporulation. It may be an element of the effector pathway responsible for the activation of sporulation genes in response to nutritional stress. Spo0A may act in concert with spo0H (a sigma factor) to control the expression of some genes that are critical to the sporulation process.</text>
</comment>
<keyword evidence="3" id="KW-0597">Phosphoprotein</keyword>
<dbReference type="AlphaFoldDB" id="B2A269"/>
<dbReference type="RefSeq" id="WP_012449017.1">
    <property type="nucleotide sequence ID" value="NC_010718.1"/>
</dbReference>
<evidence type="ECO:0000256" key="1">
    <source>
        <dbReference type="ARBA" id="ARBA00018672"/>
    </source>
</evidence>
<sequence>MYVDILILEVDYYTQKYYHKLVKKNRYVNNVYSTSSESEAIEICKDCNIDIALIDVELTNKNNNNAYLDAAKRIKKSIPDIEFIFITVYSGIALQSLDSNSVYYLVKPIKEEQLFIILDELVEKIRNKNQT</sequence>
<dbReference type="Gene3D" id="3.40.50.2300">
    <property type="match status" value="1"/>
</dbReference>
<evidence type="ECO:0000259" key="4">
    <source>
        <dbReference type="PROSITE" id="PS50110"/>
    </source>
</evidence>
<dbReference type="EMBL" id="CP001034">
    <property type="protein sequence ID" value="ACB86177.1"/>
    <property type="molecule type" value="Genomic_DNA"/>
</dbReference>
<dbReference type="InParanoid" id="B2A269"/>
<accession>B2A269</accession>
<dbReference type="KEGG" id="nth:Nther_2621"/>
<dbReference type="SUPFAM" id="SSF52172">
    <property type="entry name" value="CheY-like"/>
    <property type="match status" value="1"/>
</dbReference>
<dbReference type="InterPro" id="IPR001789">
    <property type="entry name" value="Sig_transdc_resp-reg_receiver"/>
</dbReference>
<dbReference type="OrthoDB" id="9809318at2"/>
<dbReference type="eggNOG" id="COG3279">
    <property type="taxonomic scope" value="Bacteria"/>
</dbReference>